<organism evidence="2 3">
    <name type="scientific">Nostoc favosum CHAB5714</name>
    <dbReference type="NCBI Taxonomy" id="2780399"/>
    <lineage>
        <taxon>Bacteria</taxon>
        <taxon>Bacillati</taxon>
        <taxon>Cyanobacteriota</taxon>
        <taxon>Cyanophyceae</taxon>
        <taxon>Nostocales</taxon>
        <taxon>Nostocaceae</taxon>
        <taxon>Nostoc</taxon>
        <taxon>Nostoc favosum</taxon>
    </lineage>
</organism>
<keyword evidence="1" id="KW-1133">Transmembrane helix</keyword>
<dbReference type="RefSeq" id="WP_229485651.1">
    <property type="nucleotide sequence ID" value="NZ_JAIVFQ010000019.1"/>
</dbReference>
<keyword evidence="1" id="KW-0472">Membrane</keyword>
<feature type="transmembrane region" description="Helical" evidence="1">
    <location>
        <begin position="65"/>
        <end position="83"/>
    </location>
</feature>
<protein>
    <submittedName>
        <fullName evidence="2">Uncharacterized protein</fullName>
    </submittedName>
</protein>
<keyword evidence="3" id="KW-1185">Reference proteome</keyword>
<dbReference type="EMBL" id="JAIVFQ010000019">
    <property type="protein sequence ID" value="MCC5600586.1"/>
    <property type="molecule type" value="Genomic_DNA"/>
</dbReference>
<keyword evidence="1" id="KW-0812">Transmembrane</keyword>
<sequence>MSQQPEQSNQFLLEQQSEHSSEAGNKYLMYLMLCIFLNHSRQINDAQQQSKSDKQQFKNQKDERTRCLIFLGLIFFLFIHSFWKSGLLNQAIGLIMPKASAQVSVVQSSSGFVPDWSRLRFSNMIISTSGSVSYPGTNGTETRSWSAGQSIGEIMELGDFESPELSIEKLNISTIANVQGINLSQQRLDDFQLTKWQKLSDLVKAVPGLGNRSVTSVRPIRDFASRFGINFGTIANASRNSILRNIQIGSRINLKNYSLTSIPNIQNTAINKFANWQDSKINGVPGLSNLTWDNFPGLSNVDLSFVGQVDLVLRDIEANRIRSISGSYQQGFNVPCLQDNCAHAEMAGIGRTTGTQWISGKVQKVRGGFGVLRGLNGGLEPTGRNPFGSAFKQVVWNIDESTGSMESAMFFRICKTIPFVGRTCSPYFIGPVPFIEYREKDPIIFGQPSTLPD</sequence>
<evidence type="ECO:0000313" key="2">
    <source>
        <dbReference type="EMBL" id="MCC5600586.1"/>
    </source>
</evidence>
<gene>
    <name evidence="2" type="ORF">LC586_15480</name>
</gene>
<evidence type="ECO:0000313" key="3">
    <source>
        <dbReference type="Proteomes" id="UP001199525"/>
    </source>
</evidence>
<evidence type="ECO:0000256" key="1">
    <source>
        <dbReference type="SAM" id="Phobius"/>
    </source>
</evidence>
<proteinExistence type="predicted"/>
<accession>A0ABS8I9P7</accession>
<reference evidence="2 3" key="1">
    <citation type="journal article" date="2021" name="Microorganisms">
        <title>Genome Evolution of Filamentous Cyanobacterium Nostoc Species: From Facultative Symbiosis to Free Living.</title>
        <authorList>
            <person name="Huo D."/>
            <person name="Li H."/>
            <person name="Cai F."/>
            <person name="Guo X."/>
            <person name="Qiao Z."/>
            <person name="Wang W."/>
            <person name="Yu G."/>
            <person name="Li R."/>
        </authorList>
    </citation>
    <scope>NUCLEOTIDE SEQUENCE [LARGE SCALE GENOMIC DNA]</scope>
    <source>
        <strain evidence="2 3">CHAB 5714</strain>
    </source>
</reference>
<name>A0ABS8I9P7_9NOSO</name>
<dbReference type="Proteomes" id="UP001199525">
    <property type="component" value="Unassembled WGS sequence"/>
</dbReference>
<comment type="caution">
    <text evidence="2">The sequence shown here is derived from an EMBL/GenBank/DDBJ whole genome shotgun (WGS) entry which is preliminary data.</text>
</comment>